<dbReference type="Gene3D" id="6.10.340.10">
    <property type="match status" value="1"/>
</dbReference>
<name>A0ABW5C3I7_9BACI</name>
<dbReference type="Proteomes" id="UP001597318">
    <property type="component" value="Unassembled WGS sequence"/>
</dbReference>
<dbReference type="GO" id="GO:0052621">
    <property type="term" value="F:diguanylate cyclase activity"/>
    <property type="evidence" value="ECO:0007669"/>
    <property type="project" value="UniProtKB-EC"/>
</dbReference>
<keyword evidence="8" id="KW-1185">Reference proteome</keyword>
<evidence type="ECO:0000256" key="1">
    <source>
        <dbReference type="ARBA" id="ARBA00004236"/>
    </source>
</evidence>
<comment type="subcellular location">
    <subcellularLocation>
        <location evidence="1">Cell membrane</location>
    </subcellularLocation>
</comment>
<dbReference type="EC" id="2.7.7.65" evidence="7"/>
<evidence type="ECO:0000313" key="7">
    <source>
        <dbReference type="EMBL" id="MFD2216249.1"/>
    </source>
</evidence>
<keyword evidence="3 4" id="KW-0472">Membrane</keyword>
<dbReference type="SMART" id="SM00267">
    <property type="entry name" value="GGDEF"/>
    <property type="match status" value="1"/>
</dbReference>
<dbReference type="InterPro" id="IPR052163">
    <property type="entry name" value="DGC-Regulatory_Protein"/>
</dbReference>
<dbReference type="NCBIfam" id="TIGR00254">
    <property type="entry name" value="GGDEF"/>
    <property type="match status" value="1"/>
</dbReference>
<feature type="transmembrane region" description="Helical" evidence="4">
    <location>
        <begin position="265"/>
        <end position="289"/>
    </location>
</feature>
<dbReference type="SUPFAM" id="SSF55073">
    <property type="entry name" value="Nucleotide cyclase"/>
    <property type="match status" value="1"/>
</dbReference>
<proteinExistence type="predicted"/>
<dbReference type="PANTHER" id="PTHR46663">
    <property type="entry name" value="DIGUANYLATE CYCLASE DGCT-RELATED"/>
    <property type="match status" value="1"/>
</dbReference>
<dbReference type="InterPro" id="IPR003660">
    <property type="entry name" value="HAMP_dom"/>
</dbReference>
<reference evidence="8" key="1">
    <citation type="journal article" date="2019" name="Int. J. Syst. Evol. Microbiol.">
        <title>The Global Catalogue of Microorganisms (GCM) 10K type strain sequencing project: providing services to taxonomists for standard genome sequencing and annotation.</title>
        <authorList>
            <consortium name="The Broad Institute Genomics Platform"/>
            <consortium name="The Broad Institute Genome Sequencing Center for Infectious Disease"/>
            <person name="Wu L."/>
            <person name="Ma J."/>
        </authorList>
    </citation>
    <scope>NUCLEOTIDE SEQUENCE [LARGE SCALE GENOMIC DNA]</scope>
    <source>
        <strain evidence="8">CGMCC 1.15474</strain>
    </source>
</reference>
<dbReference type="PROSITE" id="PS50885">
    <property type="entry name" value="HAMP"/>
    <property type="match status" value="1"/>
</dbReference>
<dbReference type="InterPro" id="IPR043128">
    <property type="entry name" value="Rev_trsase/Diguanyl_cyclase"/>
</dbReference>
<keyword evidence="2" id="KW-1003">Cell membrane</keyword>
<dbReference type="PROSITE" id="PS50887">
    <property type="entry name" value="GGDEF"/>
    <property type="match status" value="1"/>
</dbReference>
<dbReference type="CDD" id="cd01949">
    <property type="entry name" value="GGDEF"/>
    <property type="match status" value="1"/>
</dbReference>
<evidence type="ECO:0000259" key="5">
    <source>
        <dbReference type="PROSITE" id="PS50885"/>
    </source>
</evidence>
<sequence>MTLRKKLLIASISIISLFMFIIVLLVGIITSRIHHIYEQEQVTTQINQTRNLLNNELKSLDRLNLDYAAWDDTISFIEDKNDFYIQSNLTSETFLQNNIDHMIFINNRGQIVYVSQMDSEGKLIKNYIDSNWIDIYKLKKVLHSTEKINGLIKTPDGIMLLSAHPILNSQYEGPSNGTLIFTRKLDQKLVSELGNIIELDLSFFQDSPKKLSKQEVKQLENENLYIDEVSDTTIAGYSVLTDLKGDPLSYIEVKSERTIYKNGRMLILLNLLSFLVLVTIICTVLYFTFDKIFVSRILSLKRSIANIRSYDNNGNSVGSHGDDEIGHLAMQINDMLATLEKYNNKWKKRANFDSLTNLPNRGYLTKKMNDLISAEEEFAVFFMDLDGFKEVNDSYGHETGDILLQLVAERLKHIVREVDTVSRLGGDEFVLLVDMKRDKEQLRILADRVIKKLNEPYKINKIMITVSASVGIAQSPKHGTDYHSLIKVADEAMYIAKKAGKNNFHLLS</sequence>
<evidence type="ECO:0000256" key="3">
    <source>
        <dbReference type="ARBA" id="ARBA00023136"/>
    </source>
</evidence>
<evidence type="ECO:0000313" key="8">
    <source>
        <dbReference type="Proteomes" id="UP001597318"/>
    </source>
</evidence>
<dbReference type="InterPro" id="IPR029787">
    <property type="entry name" value="Nucleotide_cyclase"/>
</dbReference>
<evidence type="ECO:0000259" key="6">
    <source>
        <dbReference type="PROSITE" id="PS50887"/>
    </source>
</evidence>
<dbReference type="InterPro" id="IPR000160">
    <property type="entry name" value="GGDEF_dom"/>
</dbReference>
<protein>
    <submittedName>
        <fullName evidence="7">Diguanylate cyclase domain-containing protein</fullName>
        <ecNumber evidence="7">2.7.7.65</ecNumber>
    </submittedName>
</protein>
<evidence type="ECO:0000256" key="4">
    <source>
        <dbReference type="SAM" id="Phobius"/>
    </source>
</evidence>
<evidence type="ECO:0000256" key="2">
    <source>
        <dbReference type="ARBA" id="ARBA00022475"/>
    </source>
</evidence>
<keyword evidence="7" id="KW-0808">Transferase</keyword>
<dbReference type="PANTHER" id="PTHR46663:SF2">
    <property type="entry name" value="GGDEF DOMAIN-CONTAINING PROTEIN"/>
    <property type="match status" value="1"/>
</dbReference>
<dbReference type="InterPro" id="IPR007892">
    <property type="entry name" value="CHASE4"/>
</dbReference>
<feature type="domain" description="HAMP" evidence="5">
    <location>
        <begin position="291"/>
        <end position="344"/>
    </location>
</feature>
<feature type="domain" description="GGDEF" evidence="6">
    <location>
        <begin position="376"/>
        <end position="508"/>
    </location>
</feature>
<keyword evidence="4" id="KW-1133">Transmembrane helix</keyword>
<keyword evidence="4" id="KW-0812">Transmembrane</keyword>
<dbReference type="Gene3D" id="3.30.70.270">
    <property type="match status" value="1"/>
</dbReference>
<keyword evidence="7" id="KW-0548">Nucleotidyltransferase</keyword>
<comment type="caution">
    <text evidence="7">The sequence shown here is derived from an EMBL/GenBank/DDBJ whole genome shotgun (WGS) entry which is preliminary data.</text>
</comment>
<dbReference type="Pfam" id="PF00990">
    <property type="entry name" value="GGDEF"/>
    <property type="match status" value="1"/>
</dbReference>
<dbReference type="RefSeq" id="WP_247339872.1">
    <property type="nucleotide sequence ID" value="NZ_CP095550.1"/>
</dbReference>
<dbReference type="Pfam" id="PF05228">
    <property type="entry name" value="CHASE4"/>
    <property type="match status" value="1"/>
</dbReference>
<dbReference type="EMBL" id="JBHUIK010000006">
    <property type="protein sequence ID" value="MFD2216249.1"/>
    <property type="molecule type" value="Genomic_DNA"/>
</dbReference>
<accession>A0ABW5C3I7</accession>
<gene>
    <name evidence="7" type="ORF">ACFSKK_21475</name>
</gene>
<feature type="transmembrane region" description="Helical" evidence="4">
    <location>
        <begin position="7"/>
        <end position="29"/>
    </location>
</feature>
<organism evidence="7 8">
    <name type="scientific">Metabacillus endolithicus</name>
    <dbReference type="NCBI Taxonomy" id="1535204"/>
    <lineage>
        <taxon>Bacteria</taxon>
        <taxon>Bacillati</taxon>
        <taxon>Bacillota</taxon>
        <taxon>Bacilli</taxon>
        <taxon>Bacillales</taxon>
        <taxon>Bacillaceae</taxon>
        <taxon>Metabacillus</taxon>
    </lineage>
</organism>